<keyword evidence="10" id="KW-1185">Reference proteome</keyword>
<feature type="transmembrane region" description="Helical" evidence="7">
    <location>
        <begin position="146"/>
        <end position="165"/>
    </location>
</feature>
<dbReference type="InterPro" id="IPR053935">
    <property type="entry name" value="VKGC_lumenal_dom"/>
</dbReference>
<feature type="transmembrane region" description="Helical" evidence="7">
    <location>
        <begin position="203"/>
        <end position="223"/>
    </location>
</feature>
<reference evidence="9 10" key="1">
    <citation type="submission" date="2019-08" db="EMBL/GenBank/DDBJ databases">
        <title>Genome of Phaeodactylibacter luteus.</title>
        <authorList>
            <person name="Bowman J.P."/>
        </authorList>
    </citation>
    <scope>NUCLEOTIDE SEQUENCE [LARGE SCALE GENOMIC DNA]</scope>
    <source>
        <strain evidence="9 10">KCTC 42180</strain>
    </source>
</reference>
<dbReference type="Pfam" id="PF22777">
    <property type="entry name" value="VKGC_lumenal_dom"/>
    <property type="match status" value="1"/>
</dbReference>
<keyword evidence="2 7" id="KW-0812">Transmembrane</keyword>
<comment type="subcellular location">
    <subcellularLocation>
        <location evidence="1">Endomembrane system</location>
        <topology evidence="1">Multi-pass membrane protein</topology>
    </subcellularLocation>
</comment>
<dbReference type="InterPro" id="IPR007782">
    <property type="entry name" value="VKG_COase"/>
</dbReference>
<keyword evidence="3 7" id="KW-1133">Transmembrane helix</keyword>
<evidence type="ECO:0000256" key="1">
    <source>
        <dbReference type="ARBA" id="ARBA00004127"/>
    </source>
</evidence>
<evidence type="ECO:0000256" key="2">
    <source>
        <dbReference type="ARBA" id="ARBA00022692"/>
    </source>
</evidence>
<evidence type="ECO:0000256" key="6">
    <source>
        <dbReference type="ARBA" id="ARBA00023239"/>
    </source>
</evidence>
<dbReference type="SMART" id="SM00752">
    <property type="entry name" value="HTTM"/>
    <property type="match status" value="1"/>
</dbReference>
<feature type="transmembrane region" description="Helical" evidence="7">
    <location>
        <begin position="65"/>
        <end position="86"/>
    </location>
</feature>
<organism evidence="9 10">
    <name type="scientific">Phaeodactylibacter luteus</name>
    <dbReference type="NCBI Taxonomy" id="1564516"/>
    <lineage>
        <taxon>Bacteria</taxon>
        <taxon>Pseudomonadati</taxon>
        <taxon>Bacteroidota</taxon>
        <taxon>Saprospiria</taxon>
        <taxon>Saprospirales</taxon>
        <taxon>Haliscomenobacteraceae</taxon>
        <taxon>Phaeodactylibacter</taxon>
    </lineage>
</organism>
<evidence type="ECO:0000256" key="7">
    <source>
        <dbReference type="SAM" id="Phobius"/>
    </source>
</evidence>
<keyword evidence="5" id="KW-1015">Disulfide bond</keyword>
<dbReference type="Proteomes" id="UP000321580">
    <property type="component" value="Unassembled WGS sequence"/>
</dbReference>
<dbReference type="GO" id="GO:0012505">
    <property type="term" value="C:endomembrane system"/>
    <property type="evidence" value="ECO:0007669"/>
    <property type="project" value="UniProtKB-SubCell"/>
</dbReference>
<feature type="domain" description="HTTM-like" evidence="8">
    <location>
        <begin position="6"/>
        <end position="266"/>
    </location>
</feature>
<dbReference type="InterPro" id="IPR011020">
    <property type="entry name" value="HTTM-like"/>
</dbReference>
<evidence type="ECO:0000256" key="4">
    <source>
        <dbReference type="ARBA" id="ARBA00023136"/>
    </source>
</evidence>
<dbReference type="Pfam" id="PF05090">
    <property type="entry name" value="HTTM"/>
    <property type="match status" value="1"/>
</dbReference>
<dbReference type="RefSeq" id="WP_147168850.1">
    <property type="nucleotide sequence ID" value="NZ_VOOR01000046.1"/>
</dbReference>
<evidence type="ECO:0000313" key="9">
    <source>
        <dbReference type="EMBL" id="TXB61743.1"/>
    </source>
</evidence>
<gene>
    <name evidence="9" type="ORF">FRY97_17420</name>
</gene>
<evidence type="ECO:0000256" key="3">
    <source>
        <dbReference type="ARBA" id="ARBA00022989"/>
    </source>
</evidence>
<accession>A0A5C6RI05</accession>
<name>A0A5C6RI05_9BACT</name>
<dbReference type="PANTHER" id="PTHR12639">
    <property type="entry name" value="VITAMIN K-DEPENDENT GAMMA-CARBOXYLASE"/>
    <property type="match status" value="1"/>
</dbReference>
<feature type="transmembrane region" description="Helical" evidence="7">
    <location>
        <begin position="235"/>
        <end position="262"/>
    </location>
</feature>
<dbReference type="GO" id="GO:0008488">
    <property type="term" value="F:gamma-glutamyl carboxylase activity"/>
    <property type="evidence" value="ECO:0007669"/>
    <property type="project" value="InterPro"/>
</dbReference>
<dbReference type="EMBL" id="VOOR01000046">
    <property type="protein sequence ID" value="TXB61743.1"/>
    <property type="molecule type" value="Genomic_DNA"/>
</dbReference>
<keyword evidence="4 7" id="KW-0472">Membrane</keyword>
<evidence type="ECO:0000259" key="8">
    <source>
        <dbReference type="SMART" id="SM00752"/>
    </source>
</evidence>
<proteinExistence type="predicted"/>
<comment type="caution">
    <text evidence="9">The sequence shown here is derived from an EMBL/GenBank/DDBJ whole genome shotgun (WGS) entry which is preliminary data.</text>
</comment>
<protein>
    <recommendedName>
        <fullName evidence="8">HTTM-like domain-containing protein</fullName>
    </recommendedName>
</protein>
<feature type="transmembrane region" description="Helical" evidence="7">
    <location>
        <begin position="12"/>
        <end position="36"/>
    </location>
</feature>
<evidence type="ECO:0000256" key="5">
    <source>
        <dbReference type="ARBA" id="ARBA00023157"/>
    </source>
</evidence>
<keyword evidence="6" id="KW-0456">Lyase</keyword>
<dbReference type="GO" id="GO:0019842">
    <property type="term" value="F:vitamin binding"/>
    <property type="evidence" value="ECO:0007669"/>
    <property type="project" value="TreeGrafter"/>
</dbReference>
<dbReference type="AlphaFoldDB" id="A0A5C6RI05"/>
<sequence>MLNRLLQPIDIATLAGFRILFGILGFADVLGTLIYYHWIKGAYEPAGFQFKYYGFEWARPLSEPWMSLALAGIAVLGLLVALGWNYTKVAPLFALGFTYTFLLEKAHYLNHGYLFCWIAWIMPCLPAHREWSWDARHRPGLRAALAPAWATGLLAFLMGVVYFFGGIAKLNPDWLQAVPLKQWISYRSGLPLIGPLLDWEPTAWFMAYGGLLLDLTVVLFLLYRPPRLWAFGAVLFFHSINLLVFNIGIFPFLSVALTALYFPPSFPRRGLAWLGLRWGWLARQQAKWAALPDNGAEAAGYWQFRQRYAPYILAGLTSIALAHLALPLRHHLLPGDVAWTEEGHRYAWRMMLRSKTGAGHFEVVLPDGGKEKVRPADYLSHRQERKLYTHPDMILQFAHFLRDEYAAQGDTVAVYAHINCRLNYRPHCPYIDPEADLASATWSFWAPSPWILPEADHSAGD</sequence>
<dbReference type="InterPro" id="IPR053934">
    <property type="entry name" value="HTTM_dom"/>
</dbReference>
<dbReference type="OrthoDB" id="341137at2"/>
<evidence type="ECO:0000313" key="10">
    <source>
        <dbReference type="Proteomes" id="UP000321580"/>
    </source>
</evidence>
<dbReference type="PANTHER" id="PTHR12639:SF7">
    <property type="entry name" value="HTTM DOMAIN-CONTAINING PROTEIN"/>
    <property type="match status" value="1"/>
</dbReference>